<dbReference type="AlphaFoldDB" id="A0A0B2PHE8"/>
<sequence>MRAPEVLLGATHYSTVNKWSVGCIFGKNMRIQGSSGLHIRKSCRGFSNNTNCISIVAELVTKQPLFLGDSELRQLLRIFSTEVTQWLLKSK</sequence>
<evidence type="ECO:0000256" key="1">
    <source>
        <dbReference type="ARBA" id="ARBA00022741"/>
    </source>
</evidence>
<evidence type="ECO:0000256" key="2">
    <source>
        <dbReference type="ARBA" id="ARBA00022840"/>
    </source>
</evidence>
<dbReference type="GO" id="GO:0010389">
    <property type="term" value="P:regulation of G2/M transition of mitotic cell cycle"/>
    <property type="evidence" value="ECO:0007669"/>
    <property type="project" value="TreeGrafter"/>
</dbReference>
<dbReference type="Gene3D" id="1.10.510.10">
    <property type="entry name" value="Transferase(Phosphotransferase) domain 1"/>
    <property type="match status" value="1"/>
</dbReference>
<dbReference type="GO" id="GO:0005737">
    <property type="term" value="C:cytoplasm"/>
    <property type="evidence" value="ECO:0007669"/>
    <property type="project" value="TreeGrafter"/>
</dbReference>
<dbReference type="PANTHER" id="PTHR24056">
    <property type="entry name" value="CELL DIVISION PROTEIN KINASE"/>
    <property type="match status" value="1"/>
</dbReference>
<dbReference type="GO" id="GO:0004693">
    <property type="term" value="F:cyclin-dependent protein serine/threonine kinase activity"/>
    <property type="evidence" value="ECO:0007669"/>
    <property type="project" value="UniProtKB-EC"/>
</dbReference>
<dbReference type="GO" id="GO:0005634">
    <property type="term" value="C:nucleus"/>
    <property type="evidence" value="ECO:0007669"/>
    <property type="project" value="TreeGrafter"/>
</dbReference>
<keyword evidence="3" id="KW-0808">Transferase</keyword>
<protein>
    <submittedName>
        <fullName evidence="3">Cyclin-dependent kinase 2</fullName>
        <ecNumber evidence="3">2.7.11.22</ecNumber>
    </submittedName>
</protein>
<dbReference type="EC" id="2.7.11.22" evidence="3"/>
<dbReference type="InterPro" id="IPR050108">
    <property type="entry name" value="CDK"/>
</dbReference>
<dbReference type="EMBL" id="KN667310">
    <property type="protein sequence ID" value="KHN06982.1"/>
    <property type="molecule type" value="Genomic_DNA"/>
</dbReference>
<dbReference type="PANTHER" id="PTHR24056:SF178">
    <property type="entry name" value="CYCLIN-DEPENDENT KINASE B2-2"/>
    <property type="match status" value="1"/>
</dbReference>
<keyword evidence="1" id="KW-0547">Nucleotide-binding</keyword>
<dbReference type="GO" id="GO:0030332">
    <property type="term" value="F:cyclin binding"/>
    <property type="evidence" value="ECO:0007669"/>
    <property type="project" value="TreeGrafter"/>
</dbReference>
<organism evidence="3">
    <name type="scientific">Glycine soja</name>
    <name type="common">Wild soybean</name>
    <dbReference type="NCBI Taxonomy" id="3848"/>
    <lineage>
        <taxon>Eukaryota</taxon>
        <taxon>Viridiplantae</taxon>
        <taxon>Streptophyta</taxon>
        <taxon>Embryophyta</taxon>
        <taxon>Tracheophyta</taxon>
        <taxon>Spermatophyta</taxon>
        <taxon>Magnoliopsida</taxon>
        <taxon>eudicotyledons</taxon>
        <taxon>Gunneridae</taxon>
        <taxon>Pentapetalae</taxon>
        <taxon>rosids</taxon>
        <taxon>fabids</taxon>
        <taxon>Fabales</taxon>
        <taxon>Fabaceae</taxon>
        <taxon>Papilionoideae</taxon>
        <taxon>50 kb inversion clade</taxon>
        <taxon>NPAAA clade</taxon>
        <taxon>indigoferoid/millettioid clade</taxon>
        <taxon>Phaseoleae</taxon>
        <taxon>Glycine</taxon>
        <taxon>Glycine subgen. Soja</taxon>
    </lineage>
</organism>
<reference evidence="3" key="1">
    <citation type="submission" date="2014-07" db="EMBL/GenBank/DDBJ databases">
        <title>Identification of a novel salt tolerance gene in wild soybean by whole-genome sequencing.</title>
        <authorList>
            <person name="Lam H.-M."/>
            <person name="Qi X."/>
            <person name="Li M.-W."/>
            <person name="Liu X."/>
            <person name="Xie M."/>
            <person name="Ni M."/>
            <person name="Xu X."/>
        </authorList>
    </citation>
    <scope>NUCLEOTIDE SEQUENCE [LARGE SCALE GENOMIC DNA]</scope>
    <source>
        <tissue evidence="3">Root</tissue>
    </source>
</reference>
<keyword evidence="2" id="KW-0067">ATP-binding</keyword>
<dbReference type="GO" id="GO:0010468">
    <property type="term" value="P:regulation of gene expression"/>
    <property type="evidence" value="ECO:0007669"/>
    <property type="project" value="TreeGrafter"/>
</dbReference>
<dbReference type="GO" id="GO:0005524">
    <property type="term" value="F:ATP binding"/>
    <property type="evidence" value="ECO:0007669"/>
    <property type="project" value="UniProtKB-KW"/>
</dbReference>
<dbReference type="GO" id="GO:0007165">
    <property type="term" value="P:signal transduction"/>
    <property type="evidence" value="ECO:0007669"/>
    <property type="project" value="TreeGrafter"/>
</dbReference>
<accession>A0A0B2PHE8</accession>
<dbReference type="Proteomes" id="UP000053555">
    <property type="component" value="Unassembled WGS sequence"/>
</dbReference>
<dbReference type="GO" id="GO:0000082">
    <property type="term" value="P:G1/S transition of mitotic cell cycle"/>
    <property type="evidence" value="ECO:0007669"/>
    <property type="project" value="TreeGrafter"/>
</dbReference>
<dbReference type="SUPFAM" id="SSF56112">
    <property type="entry name" value="Protein kinase-like (PK-like)"/>
    <property type="match status" value="1"/>
</dbReference>
<keyword evidence="3" id="KW-0418">Kinase</keyword>
<dbReference type="InterPro" id="IPR011009">
    <property type="entry name" value="Kinase-like_dom_sf"/>
</dbReference>
<proteinExistence type="predicted"/>
<name>A0A0B2PHE8_GLYSO</name>
<evidence type="ECO:0000313" key="3">
    <source>
        <dbReference type="EMBL" id="KHN06982.1"/>
    </source>
</evidence>
<gene>
    <name evidence="3" type="ORF">glysoja_042140</name>
</gene>
<dbReference type="GO" id="GO:0000307">
    <property type="term" value="C:cyclin-dependent protein kinase holoenzyme complex"/>
    <property type="evidence" value="ECO:0007669"/>
    <property type="project" value="TreeGrafter"/>
</dbReference>